<proteinExistence type="predicted"/>
<accession>A0A916LFQ5</accession>
<name>A0A916LFQ5_MYCTX</name>
<organism evidence="2 3">
    <name type="scientific">Mycobacterium tuberculosis</name>
    <dbReference type="NCBI Taxonomy" id="1773"/>
    <lineage>
        <taxon>Bacteria</taxon>
        <taxon>Bacillati</taxon>
        <taxon>Actinomycetota</taxon>
        <taxon>Actinomycetes</taxon>
        <taxon>Mycobacteriales</taxon>
        <taxon>Mycobacteriaceae</taxon>
        <taxon>Mycobacterium</taxon>
        <taxon>Mycobacterium tuberculosis complex</taxon>
    </lineage>
</organism>
<dbReference type="EMBL" id="CSBK01002516">
    <property type="protein sequence ID" value="COZ91154.1"/>
    <property type="molecule type" value="Genomic_DNA"/>
</dbReference>
<evidence type="ECO:0000313" key="3">
    <source>
        <dbReference type="Proteomes" id="UP000039021"/>
    </source>
</evidence>
<sequence length="41" mass="4129">MLNLSPKTGLAVAAFDTHEASSEQSVPAGESPPGIYGVPTT</sequence>
<protein>
    <submittedName>
        <fullName evidence="2">Uncharacterized protein</fullName>
    </submittedName>
</protein>
<comment type="caution">
    <text evidence="2">The sequence shown here is derived from an EMBL/GenBank/DDBJ whole genome shotgun (WGS) entry which is preliminary data.</text>
</comment>
<evidence type="ECO:0000256" key="1">
    <source>
        <dbReference type="SAM" id="MobiDB-lite"/>
    </source>
</evidence>
<dbReference type="Proteomes" id="UP000039021">
    <property type="component" value="Unassembled WGS sequence"/>
</dbReference>
<evidence type="ECO:0000313" key="2">
    <source>
        <dbReference type="EMBL" id="COZ91154.1"/>
    </source>
</evidence>
<feature type="region of interest" description="Disordered" evidence="1">
    <location>
        <begin position="17"/>
        <end position="41"/>
    </location>
</feature>
<reference evidence="3" key="1">
    <citation type="submission" date="2015-03" db="EMBL/GenBank/DDBJ databases">
        <authorList>
            <consortium name="Pathogen Informatics"/>
        </authorList>
    </citation>
    <scope>NUCLEOTIDE SEQUENCE [LARGE SCALE GENOMIC DNA]</scope>
    <source>
        <strain evidence="3">N09902308</strain>
    </source>
</reference>
<dbReference type="AlphaFoldDB" id="A0A916LFQ5"/>
<gene>
    <name evidence="2" type="ORF">ERS007739_04243</name>
</gene>